<comment type="caution">
    <text evidence="1">The sequence shown here is derived from an EMBL/GenBank/DDBJ whole genome shotgun (WGS) entry which is preliminary data.</text>
</comment>
<gene>
    <name evidence="1" type="ORF">WQ57_16625</name>
</gene>
<sequence>MISIKNNSKFFVLLLLIVLLSTFSFFIPYRQALVLQPLDQNDLFLFVPAETGDTFKIKYLHSIHLTNVIESYRLTAQRQIRQYELEYEDFAIGMPSEASEGEVFEMKDGKYFLKNMNREFGSFVLRVGKVRANHTLVYKNKHYPLSEVVEPGTRLKIQVEKLSIIQQMEGVNILDEK</sequence>
<dbReference type="PATRIC" id="fig|1408103.3.peg.3700"/>
<protein>
    <submittedName>
        <fullName evidence="1">RocC</fullName>
    </submittedName>
</protein>
<proteinExistence type="predicted"/>
<dbReference type="RefSeq" id="WP_046524890.1">
    <property type="nucleotide sequence ID" value="NZ_LAYY01000019.1"/>
</dbReference>
<reference evidence="1 2" key="1">
    <citation type="submission" date="2015-04" db="EMBL/GenBank/DDBJ databases">
        <title>Taxonomic description and genome sequence of Bacillus campisalis sp. nov., a novel member of the genus Bacillus isolated from solar saltern.</title>
        <authorList>
            <person name="Mathan Kumar R."/>
            <person name="Kaur G."/>
            <person name="Kumar A."/>
            <person name="Singh N.K."/>
            <person name="Kaur N."/>
            <person name="Kumar N."/>
            <person name="Mayilraj S."/>
        </authorList>
    </citation>
    <scope>NUCLEOTIDE SEQUENCE [LARGE SCALE GENOMIC DNA]</scope>
    <source>
        <strain evidence="1 2">SA2-6</strain>
    </source>
</reference>
<dbReference type="Pfam" id="PF08905">
    <property type="entry name" value="DUF1850"/>
    <property type="match status" value="1"/>
</dbReference>
<organism evidence="1 2">
    <name type="scientific">Mesobacillus campisalis</name>
    <dbReference type="NCBI Taxonomy" id="1408103"/>
    <lineage>
        <taxon>Bacteria</taxon>
        <taxon>Bacillati</taxon>
        <taxon>Bacillota</taxon>
        <taxon>Bacilli</taxon>
        <taxon>Bacillales</taxon>
        <taxon>Bacillaceae</taxon>
        <taxon>Mesobacillus</taxon>
    </lineage>
</organism>
<accession>A0A0M2STH4</accession>
<keyword evidence="2" id="KW-1185">Reference proteome</keyword>
<evidence type="ECO:0000313" key="1">
    <source>
        <dbReference type="EMBL" id="KKK37006.1"/>
    </source>
</evidence>
<dbReference type="EMBL" id="LAYY01000019">
    <property type="protein sequence ID" value="KKK37006.1"/>
    <property type="molecule type" value="Genomic_DNA"/>
</dbReference>
<evidence type="ECO:0000313" key="2">
    <source>
        <dbReference type="Proteomes" id="UP000034166"/>
    </source>
</evidence>
<dbReference type="AlphaFoldDB" id="A0A0M2STH4"/>
<name>A0A0M2STH4_9BACI</name>
<dbReference type="Proteomes" id="UP000034166">
    <property type="component" value="Unassembled WGS sequence"/>
</dbReference>
<dbReference type="InterPro" id="IPR015001">
    <property type="entry name" value="DUF1850"/>
</dbReference>
<dbReference type="OrthoDB" id="4304at2"/>